<name>A0ABX1T9U8_9PROT</name>
<gene>
    <name evidence="6" type="ORF">E4Q08_08330</name>
</gene>
<organism evidence="6 7">
    <name type="scientific">Candidatus Accumulibacter contiguus</name>
    <dbReference type="NCBI Taxonomy" id="2954381"/>
    <lineage>
        <taxon>Bacteria</taxon>
        <taxon>Pseudomonadati</taxon>
        <taxon>Pseudomonadota</taxon>
        <taxon>Betaproteobacteria</taxon>
        <taxon>Candidatus Accumulibacter</taxon>
    </lineage>
</organism>
<dbReference type="Pfam" id="PF13693">
    <property type="entry name" value="HTH_35"/>
    <property type="match status" value="1"/>
</dbReference>
<sequence length="75" mass="8010">MNSADIQCALKKARTSQADIARQCQVSNVTVSYVVAGRTTSRRIATAISTATSLPLETLWPGKYPALECAPQEVA</sequence>
<keyword evidence="4" id="KW-0804">Transcription</keyword>
<evidence type="ECO:0000256" key="2">
    <source>
        <dbReference type="ARBA" id="ARBA00023015"/>
    </source>
</evidence>
<dbReference type="RefSeq" id="WP_169070042.1">
    <property type="nucleotide sequence ID" value="NZ_SPMX01000018.1"/>
</dbReference>
<dbReference type="InterPro" id="IPR038722">
    <property type="entry name" value="Ner_HTH_dom"/>
</dbReference>
<evidence type="ECO:0000313" key="6">
    <source>
        <dbReference type="EMBL" id="NMQ05276.1"/>
    </source>
</evidence>
<keyword evidence="2" id="KW-0805">Transcription regulation</keyword>
<dbReference type="Gene3D" id="1.10.260.40">
    <property type="entry name" value="lambda repressor-like DNA-binding domains"/>
    <property type="match status" value="1"/>
</dbReference>
<dbReference type="EMBL" id="SPMX01000018">
    <property type="protein sequence ID" value="NMQ05276.1"/>
    <property type="molecule type" value="Genomic_DNA"/>
</dbReference>
<keyword evidence="7" id="KW-1185">Reference proteome</keyword>
<protein>
    <recommendedName>
        <fullName evidence="5">Ner winged helix-turn-helix DNA-binding domain-containing protein</fullName>
    </recommendedName>
</protein>
<comment type="caution">
    <text evidence="6">The sequence shown here is derived from an EMBL/GenBank/DDBJ whole genome shotgun (WGS) entry which is preliminary data.</text>
</comment>
<comment type="similarity">
    <text evidence="1">Belongs to the ner transcriptional regulatory family.</text>
</comment>
<evidence type="ECO:0000313" key="7">
    <source>
        <dbReference type="Proteomes" id="UP000886469"/>
    </source>
</evidence>
<evidence type="ECO:0000259" key="5">
    <source>
        <dbReference type="Pfam" id="PF13693"/>
    </source>
</evidence>
<keyword evidence="3" id="KW-0238">DNA-binding</keyword>
<accession>A0ABX1T9U8</accession>
<dbReference type="InterPro" id="IPR010982">
    <property type="entry name" value="Lambda_DNA-bd_dom_sf"/>
</dbReference>
<dbReference type="SUPFAM" id="SSF47413">
    <property type="entry name" value="lambda repressor-like DNA-binding domains"/>
    <property type="match status" value="1"/>
</dbReference>
<feature type="domain" description="Ner winged helix-turn-helix DNA-binding" evidence="5">
    <location>
        <begin position="2"/>
        <end position="66"/>
    </location>
</feature>
<evidence type="ECO:0000256" key="3">
    <source>
        <dbReference type="ARBA" id="ARBA00023125"/>
    </source>
</evidence>
<dbReference type="Proteomes" id="UP000886469">
    <property type="component" value="Unassembled WGS sequence"/>
</dbReference>
<evidence type="ECO:0000256" key="1">
    <source>
        <dbReference type="ARBA" id="ARBA00006157"/>
    </source>
</evidence>
<reference evidence="6" key="1">
    <citation type="submission" date="2019-03" db="EMBL/GenBank/DDBJ databases">
        <title>Metabolic reconstructions from genomes of highly enriched 'Candidatus Accumulibacter' and 'Candidatus Competibacter' bioreactor populations.</title>
        <authorList>
            <person name="Annavajhala M.K."/>
            <person name="Welles L."/>
            <person name="Abbas B."/>
            <person name="Sorokin D."/>
            <person name="Park H."/>
            <person name="Van Loosdrecht M."/>
            <person name="Chandran K."/>
        </authorList>
    </citation>
    <scope>NUCLEOTIDE SEQUENCE</scope>
    <source>
        <strain evidence="6">SBR_L</strain>
    </source>
</reference>
<proteinExistence type="inferred from homology"/>
<evidence type="ECO:0000256" key="4">
    <source>
        <dbReference type="ARBA" id="ARBA00023163"/>
    </source>
</evidence>